<sequence>MLARGAGLEILGRKFGEFGLEGSGERRGA</sequence>
<accession>A0A0A9H827</accession>
<proteinExistence type="predicted"/>
<protein>
    <submittedName>
        <fullName evidence="1">Uncharacterized protein</fullName>
    </submittedName>
</protein>
<reference evidence="1" key="1">
    <citation type="submission" date="2014-09" db="EMBL/GenBank/DDBJ databases">
        <authorList>
            <person name="Magalhaes I.L.F."/>
            <person name="Oliveira U."/>
            <person name="Santos F.R."/>
            <person name="Vidigal T.H.D.A."/>
            <person name="Brescovit A.D."/>
            <person name="Santos A.J."/>
        </authorList>
    </citation>
    <scope>NUCLEOTIDE SEQUENCE</scope>
    <source>
        <tissue evidence="1">Shoot tissue taken approximately 20 cm above the soil surface</tissue>
    </source>
</reference>
<organism evidence="1">
    <name type="scientific">Arundo donax</name>
    <name type="common">Giant reed</name>
    <name type="synonym">Donax arundinaceus</name>
    <dbReference type="NCBI Taxonomy" id="35708"/>
    <lineage>
        <taxon>Eukaryota</taxon>
        <taxon>Viridiplantae</taxon>
        <taxon>Streptophyta</taxon>
        <taxon>Embryophyta</taxon>
        <taxon>Tracheophyta</taxon>
        <taxon>Spermatophyta</taxon>
        <taxon>Magnoliopsida</taxon>
        <taxon>Liliopsida</taxon>
        <taxon>Poales</taxon>
        <taxon>Poaceae</taxon>
        <taxon>PACMAD clade</taxon>
        <taxon>Arundinoideae</taxon>
        <taxon>Arundineae</taxon>
        <taxon>Arundo</taxon>
    </lineage>
</organism>
<dbReference type="AlphaFoldDB" id="A0A0A9H827"/>
<name>A0A0A9H827_ARUDO</name>
<dbReference type="EMBL" id="GBRH01165942">
    <property type="protein sequence ID" value="JAE31954.1"/>
    <property type="molecule type" value="Transcribed_RNA"/>
</dbReference>
<reference evidence="1" key="2">
    <citation type="journal article" date="2015" name="Data Brief">
        <title>Shoot transcriptome of the giant reed, Arundo donax.</title>
        <authorList>
            <person name="Barrero R.A."/>
            <person name="Guerrero F.D."/>
            <person name="Moolhuijzen P."/>
            <person name="Goolsby J.A."/>
            <person name="Tidwell J."/>
            <person name="Bellgard S.E."/>
            <person name="Bellgard M.I."/>
        </authorList>
    </citation>
    <scope>NUCLEOTIDE SEQUENCE</scope>
    <source>
        <tissue evidence="1">Shoot tissue taken approximately 20 cm above the soil surface</tissue>
    </source>
</reference>
<evidence type="ECO:0000313" key="1">
    <source>
        <dbReference type="EMBL" id="JAE31954.1"/>
    </source>
</evidence>